<dbReference type="Gene3D" id="3.40.50.720">
    <property type="entry name" value="NAD(P)-binding Rossmann-like Domain"/>
    <property type="match status" value="1"/>
</dbReference>
<sequence>MRVFVTGGSGLLGNTILRHLSGTQHTLTYMVRSGSDREIFEGIDAEPIHGDLHDQACLERATESADVVIHSAGLIHLGWQRMDESMQVNAEGTRNVVQACLKNDSKLLHVGTVNTLAVGSRKKTADETTPLDHAGGQVPCSYVISKRAGVDEVTNGIQEGLRAVVLHPGFMLGPWDWKPSSGRMMLEVGRAWKPIAPRGGCSVCDSRDVADAIIAAIDADIPNGRSYVLAGHNETYYRLWSEMGSRFGRAKPIMPAGPLQRIIGAKGGDLLTKITGNEPDINSAGVAMSSQFHWYDSSRAVAELNYRIRPMQETLDDAAEWIRCRFL</sequence>
<dbReference type="PATRIC" id="fig|1263870.3.peg.5072"/>
<dbReference type="OrthoDB" id="9811743at2"/>
<organism evidence="2 3">
    <name type="scientific">Rhodopirellula sallentina SM41</name>
    <dbReference type="NCBI Taxonomy" id="1263870"/>
    <lineage>
        <taxon>Bacteria</taxon>
        <taxon>Pseudomonadati</taxon>
        <taxon>Planctomycetota</taxon>
        <taxon>Planctomycetia</taxon>
        <taxon>Pirellulales</taxon>
        <taxon>Pirellulaceae</taxon>
        <taxon>Rhodopirellula</taxon>
    </lineage>
</organism>
<dbReference type="GO" id="GO:0005737">
    <property type="term" value="C:cytoplasm"/>
    <property type="evidence" value="ECO:0007669"/>
    <property type="project" value="TreeGrafter"/>
</dbReference>
<evidence type="ECO:0000259" key="1">
    <source>
        <dbReference type="Pfam" id="PF01370"/>
    </source>
</evidence>
<dbReference type="InterPro" id="IPR001509">
    <property type="entry name" value="Epimerase_deHydtase"/>
</dbReference>
<evidence type="ECO:0000313" key="2">
    <source>
        <dbReference type="EMBL" id="EMI53773.1"/>
    </source>
</evidence>
<proteinExistence type="predicted"/>
<gene>
    <name evidence="2" type="ORF">RSSM_04795</name>
</gene>
<dbReference type="InterPro" id="IPR051783">
    <property type="entry name" value="NAD(P)-dependent_oxidoreduct"/>
</dbReference>
<dbReference type="Proteomes" id="UP000011885">
    <property type="component" value="Unassembled WGS sequence"/>
</dbReference>
<evidence type="ECO:0000313" key="3">
    <source>
        <dbReference type="Proteomes" id="UP000011885"/>
    </source>
</evidence>
<name>M5UCP9_9BACT</name>
<dbReference type="AlphaFoldDB" id="M5UCP9"/>
<dbReference type="PANTHER" id="PTHR48079:SF6">
    <property type="entry name" value="NAD(P)-BINDING DOMAIN-CONTAINING PROTEIN-RELATED"/>
    <property type="match status" value="1"/>
</dbReference>
<reference evidence="2 3" key="1">
    <citation type="journal article" date="2013" name="Mar. Genomics">
        <title>Expression of sulfatases in Rhodopirellula baltica and the diversity of sulfatases in the genus Rhodopirellula.</title>
        <authorList>
            <person name="Wegner C.E."/>
            <person name="Richter-Heitmann T."/>
            <person name="Klindworth A."/>
            <person name="Klockow C."/>
            <person name="Richter M."/>
            <person name="Achstetter T."/>
            <person name="Glockner F.O."/>
            <person name="Harder J."/>
        </authorList>
    </citation>
    <scope>NUCLEOTIDE SEQUENCE [LARGE SCALE GENOMIC DNA]</scope>
    <source>
        <strain evidence="2 3">SM41</strain>
    </source>
</reference>
<protein>
    <submittedName>
        <fullName evidence="2">Hopanoid-associated sugar epimerase</fullName>
    </submittedName>
</protein>
<feature type="domain" description="NAD-dependent epimerase/dehydratase" evidence="1">
    <location>
        <begin position="3"/>
        <end position="229"/>
    </location>
</feature>
<dbReference type="InterPro" id="IPR036291">
    <property type="entry name" value="NAD(P)-bd_dom_sf"/>
</dbReference>
<accession>M5UCP9</accession>
<comment type="caution">
    <text evidence="2">The sequence shown here is derived from an EMBL/GenBank/DDBJ whole genome shotgun (WGS) entry which is preliminary data.</text>
</comment>
<keyword evidence="3" id="KW-1185">Reference proteome</keyword>
<dbReference type="SUPFAM" id="SSF51735">
    <property type="entry name" value="NAD(P)-binding Rossmann-fold domains"/>
    <property type="match status" value="1"/>
</dbReference>
<dbReference type="Pfam" id="PF01370">
    <property type="entry name" value="Epimerase"/>
    <property type="match status" value="1"/>
</dbReference>
<dbReference type="GO" id="GO:0004029">
    <property type="term" value="F:aldehyde dehydrogenase (NAD+) activity"/>
    <property type="evidence" value="ECO:0007669"/>
    <property type="project" value="TreeGrafter"/>
</dbReference>
<dbReference type="PANTHER" id="PTHR48079">
    <property type="entry name" value="PROTEIN YEEZ"/>
    <property type="match status" value="1"/>
</dbReference>
<dbReference type="RefSeq" id="WP_008684080.1">
    <property type="nucleotide sequence ID" value="NZ_ANOH01000331.1"/>
</dbReference>
<dbReference type="EMBL" id="ANOH01000331">
    <property type="protein sequence ID" value="EMI53773.1"/>
    <property type="molecule type" value="Genomic_DNA"/>
</dbReference>